<comment type="caution">
    <text evidence="2">The sequence shown here is derived from an EMBL/GenBank/DDBJ whole genome shotgun (WGS) entry which is preliminary data.</text>
</comment>
<evidence type="ECO:0000256" key="1">
    <source>
        <dbReference type="SAM" id="MobiDB-lite"/>
    </source>
</evidence>
<feature type="region of interest" description="Disordered" evidence="1">
    <location>
        <begin position="74"/>
        <end position="95"/>
    </location>
</feature>
<feature type="region of interest" description="Disordered" evidence="1">
    <location>
        <begin position="1"/>
        <end position="32"/>
    </location>
</feature>
<accession>A0A0S8G5G5</accession>
<sequence>MRQYLTKAQRDAYEEDRRTFQDQLSNPAVQEKAAVRRELRKVEQILSTQSPPELKGADLDKAVKAEKELREEIVPNMLSQEEMRKNPPGAVGRERAFQKRYKEKILAWKNLRRAIERDSDDPDLSNLEVYRPTVSQLNMQNAQIPGRDYNFPSERFQANYDQVKWNKSNPETTMTALPDSYEVTSTEDVVLVDPATDESQNLRDEMRGIKAENETLKSSAGPAKPIHKRGKMSAEQRKIQSERMKAYHARKRAEKAAKEVS</sequence>
<reference evidence="2 3" key="1">
    <citation type="journal article" date="2015" name="Microbiome">
        <title>Genomic resolution of linkages in carbon, nitrogen, and sulfur cycling among widespread estuary sediment bacteria.</title>
        <authorList>
            <person name="Baker B.J."/>
            <person name="Lazar C.S."/>
            <person name="Teske A.P."/>
            <person name="Dick G.J."/>
        </authorList>
    </citation>
    <scope>NUCLEOTIDE SEQUENCE [LARGE SCALE GENOMIC DNA]</scope>
    <source>
        <strain evidence="2">SM23_40</strain>
    </source>
</reference>
<dbReference type="Proteomes" id="UP000051717">
    <property type="component" value="Unassembled WGS sequence"/>
</dbReference>
<feature type="region of interest" description="Disordered" evidence="1">
    <location>
        <begin position="208"/>
        <end position="261"/>
    </location>
</feature>
<feature type="compositionally biased region" description="Basic and acidic residues" evidence="1">
    <location>
        <begin position="232"/>
        <end position="245"/>
    </location>
</feature>
<evidence type="ECO:0000313" key="2">
    <source>
        <dbReference type="EMBL" id="KPK67117.1"/>
    </source>
</evidence>
<protein>
    <submittedName>
        <fullName evidence="2">Uncharacterized protein</fullName>
    </submittedName>
</protein>
<feature type="compositionally biased region" description="Basic and acidic residues" evidence="1">
    <location>
        <begin position="8"/>
        <end position="20"/>
    </location>
</feature>
<organism evidence="2 3">
    <name type="scientific">candidate division TA06 bacterium SM23_40</name>
    <dbReference type="NCBI Taxonomy" id="1703774"/>
    <lineage>
        <taxon>Bacteria</taxon>
        <taxon>Bacteria division TA06</taxon>
    </lineage>
</organism>
<dbReference type="AlphaFoldDB" id="A0A0S8G5G5"/>
<proteinExistence type="predicted"/>
<evidence type="ECO:0000313" key="3">
    <source>
        <dbReference type="Proteomes" id="UP000051717"/>
    </source>
</evidence>
<gene>
    <name evidence="2" type="ORF">AMJ82_11230</name>
</gene>
<name>A0A0S8G5G5_UNCT6</name>
<dbReference type="EMBL" id="LJUI01000146">
    <property type="protein sequence ID" value="KPK67117.1"/>
    <property type="molecule type" value="Genomic_DNA"/>
</dbReference>